<feature type="region of interest" description="Disordered" evidence="6">
    <location>
        <begin position="1"/>
        <end position="26"/>
    </location>
</feature>
<feature type="region of interest" description="Disordered" evidence="6">
    <location>
        <begin position="70"/>
        <end position="107"/>
    </location>
</feature>
<dbReference type="GO" id="GO:0003723">
    <property type="term" value="F:RNA binding"/>
    <property type="evidence" value="ECO:0007669"/>
    <property type="project" value="TreeGrafter"/>
</dbReference>
<organism evidence="8 9">
    <name type="scientific">Meloidogyne floridensis</name>
    <dbReference type="NCBI Taxonomy" id="298350"/>
    <lineage>
        <taxon>Eukaryota</taxon>
        <taxon>Metazoa</taxon>
        <taxon>Ecdysozoa</taxon>
        <taxon>Nematoda</taxon>
        <taxon>Chromadorea</taxon>
        <taxon>Rhabditida</taxon>
        <taxon>Tylenchina</taxon>
        <taxon>Tylenchomorpha</taxon>
        <taxon>Tylenchoidea</taxon>
        <taxon>Meloidogynidae</taxon>
        <taxon>Meloidogyninae</taxon>
        <taxon>Meloidogyne</taxon>
    </lineage>
</organism>
<comment type="subcellular location">
    <subcellularLocation>
        <location evidence="1">Nucleus</location>
    </subcellularLocation>
</comment>
<accession>A0A915P3C9</accession>
<dbReference type="SUPFAM" id="SSF50978">
    <property type="entry name" value="WD40 repeat-like"/>
    <property type="match status" value="1"/>
</dbReference>
<dbReference type="InterPro" id="IPR015943">
    <property type="entry name" value="WD40/YVTN_repeat-like_dom_sf"/>
</dbReference>
<evidence type="ECO:0000256" key="4">
    <source>
        <dbReference type="ARBA" id="ARBA00029851"/>
    </source>
</evidence>
<dbReference type="PROSITE" id="PS50082">
    <property type="entry name" value="WD_REPEATS_2"/>
    <property type="match status" value="1"/>
</dbReference>
<dbReference type="InterPro" id="IPR038184">
    <property type="entry name" value="CSTF1_dimer_sf"/>
</dbReference>
<dbReference type="Gene3D" id="2.130.10.10">
    <property type="entry name" value="YVTN repeat-like/Quinoprotein amine dehydrogenase"/>
    <property type="match status" value="1"/>
</dbReference>
<keyword evidence="8" id="KW-1185">Reference proteome</keyword>
<evidence type="ECO:0000256" key="1">
    <source>
        <dbReference type="ARBA" id="ARBA00004123"/>
    </source>
</evidence>
<feature type="domain" description="Cleavage stimulation factor subunit 1 dimerisation" evidence="7">
    <location>
        <begin position="139"/>
        <end position="181"/>
    </location>
</feature>
<name>A0A915P3C9_9BILA</name>
<protein>
    <recommendedName>
        <fullName evidence="4">Cleavage stimulation factor 50 kDa subunit</fullName>
    </recommendedName>
</protein>
<keyword evidence="5" id="KW-0853">WD repeat</keyword>
<proteinExistence type="predicted"/>
<feature type="compositionally biased region" description="Polar residues" evidence="6">
    <location>
        <begin position="70"/>
        <end position="88"/>
    </location>
</feature>
<reference evidence="9" key="1">
    <citation type="submission" date="2022-11" db="UniProtKB">
        <authorList>
            <consortium name="WormBaseParasite"/>
        </authorList>
    </citation>
    <scope>IDENTIFICATION</scope>
</reference>
<dbReference type="SMART" id="SM00320">
    <property type="entry name" value="WD40"/>
    <property type="match status" value="1"/>
</dbReference>
<dbReference type="Gene3D" id="1.20.960.50">
    <property type="entry name" value="Cleavage stimulation factor subunit 1, dimerisation domain"/>
    <property type="match status" value="1"/>
</dbReference>
<evidence type="ECO:0000313" key="9">
    <source>
        <dbReference type="WBParaSite" id="scf7180000422928.g9855"/>
    </source>
</evidence>
<feature type="compositionally biased region" description="Basic residues" evidence="6">
    <location>
        <begin position="12"/>
        <end position="26"/>
    </location>
</feature>
<evidence type="ECO:0000256" key="6">
    <source>
        <dbReference type="SAM" id="MobiDB-lite"/>
    </source>
</evidence>
<evidence type="ECO:0000256" key="5">
    <source>
        <dbReference type="PROSITE-ProRule" id="PRU00221"/>
    </source>
</evidence>
<dbReference type="GO" id="GO:0031124">
    <property type="term" value="P:mRNA 3'-end processing"/>
    <property type="evidence" value="ECO:0007669"/>
    <property type="project" value="InterPro"/>
</dbReference>
<dbReference type="InterPro" id="IPR036322">
    <property type="entry name" value="WD40_repeat_dom_sf"/>
</dbReference>
<dbReference type="PANTHER" id="PTHR44133:SF2">
    <property type="entry name" value="CLEAVAGE STIMULATION FACTOR SUBUNIT 1"/>
    <property type="match status" value="1"/>
</dbReference>
<evidence type="ECO:0000313" key="8">
    <source>
        <dbReference type="Proteomes" id="UP000887560"/>
    </source>
</evidence>
<dbReference type="InterPro" id="IPR044633">
    <property type="entry name" value="CstF1-like"/>
</dbReference>
<dbReference type="WBParaSite" id="scf7180000422928.g9855">
    <property type="protein sequence ID" value="scf7180000422928.g9855"/>
    <property type="gene ID" value="scf7180000422928.g9855"/>
</dbReference>
<dbReference type="GO" id="GO:0005848">
    <property type="term" value="C:mRNA cleavage stimulating factor complex"/>
    <property type="evidence" value="ECO:0007669"/>
    <property type="project" value="InterPro"/>
</dbReference>
<dbReference type="Proteomes" id="UP000887560">
    <property type="component" value="Unplaced"/>
</dbReference>
<evidence type="ECO:0000256" key="3">
    <source>
        <dbReference type="ARBA" id="ARBA00023242"/>
    </source>
</evidence>
<sequence>MCFTNERMRQASLKRKEKKEKRRQLARKALEAKIKKQRERKAALSDHCYFNQSSSVNAGPSLAQNIPKNKEVSTQTFSPQKSVATQSKMEGRRVATQTVPSHRSKGTQTYPALFRNEMSTQTIAHCCALLPLWVQKSSGQMFYDGHQQLALNLAQSLGLSLRPPPPSDKLFRLVTVARQYVEDPESKEKEAFGVESSGLDLEFDADVVPTSPEPSLYETVYLTTHKGPCRAAAFSSDGALIATASVDCSIKIMDVDKVISSFE</sequence>
<feature type="repeat" description="WD" evidence="5">
    <location>
        <begin position="222"/>
        <end position="256"/>
    </location>
</feature>
<dbReference type="PANTHER" id="PTHR44133">
    <property type="entry name" value="CLEAVAGE STIMULATION FACTOR SUBUNIT 1"/>
    <property type="match status" value="1"/>
</dbReference>
<evidence type="ECO:0000259" key="7">
    <source>
        <dbReference type="Pfam" id="PF16699"/>
    </source>
</evidence>
<dbReference type="InterPro" id="IPR001680">
    <property type="entry name" value="WD40_rpt"/>
</dbReference>
<feature type="compositionally biased region" description="Polar residues" evidence="6">
    <location>
        <begin position="95"/>
        <end position="107"/>
    </location>
</feature>
<dbReference type="InterPro" id="IPR032028">
    <property type="entry name" value="CSTF1_dimer"/>
</dbReference>
<dbReference type="AlphaFoldDB" id="A0A915P3C9"/>
<evidence type="ECO:0000256" key="2">
    <source>
        <dbReference type="ARBA" id="ARBA00022664"/>
    </source>
</evidence>
<keyword evidence="2" id="KW-0507">mRNA processing</keyword>
<keyword evidence="3" id="KW-0539">Nucleus</keyword>
<dbReference type="Pfam" id="PF16699">
    <property type="entry name" value="CSTF1_dimer"/>
    <property type="match status" value="1"/>
</dbReference>